<dbReference type="PANTHER" id="PTHR24421:SF10">
    <property type="entry name" value="NITRATE_NITRITE SENSOR PROTEIN NARQ"/>
    <property type="match status" value="1"/>
</dbReference>
<dbReference type="Gene3D" id="3.30.565.10">
    <property type="entry name" value="Histidine kinase-like ATPase, C-terminal domain"/>
    <property type="match status" value="1"/>
</dbReference>
<keyword evidence="5" id="KW-0547">Nucleotide-binding</keyword>
<evidence type="ECO:0000256" key="8">
    <source>
        <dbReference type="ARBA" id="ARBA00023012"/>
    </source>
</evidence>
<dbReference type="SMART" id="SM00387">
    <property type="entry name" value="HATPase_c"/>
    <property type="match status" value="1"/>
</dbReference>
<dbReference type="Pfam" id="PF07730">
    <property type="entry name" value="HisKA_3"/>
    <property type="match status" value="1"/>
</dbReference>
<sequence length="398" mass="42044">MDLRRIAVDAGVVAVLATATAVYVRRPDSWSYFSTDQASILKFGGAAVWQSELARWWAATSFGMAAMLVRGRLPIVALAGAAAMALVHVTSLIMPLLPLDAAAAIALFTLAAGSVPRWISYAACAITVALAFVPILWVDQMDAVGWGGGAFTPPAVVAFAWLFGDRSRARREESARRARELERERDQQAAIATTAERARIARELHDAVAHGLSIIVIQAQAAAGALDRRPDIARAALEAIEDTGRDSLAEMRHLLGLDRPEAADLAPLPGPADLPALIERVRAAGLPVHSRVTGDIATLPTGIGLSVYRIVQESLTNVLKHAGPLAGVDVDVRREADFVELTVADTGRGAGGPLDERGGGGLRGMRERVALLGGTLTLGDRPGGGFQVHARVPLEVTR</sequence>
<evidence type="ECO:0000256" key="1">
    <source>
        <dbReference type="ARBA" id="ARBA00000085"/>
    </source>
</evidence>
<feature type="transmembrane region" description="Helical" evidence="10">
    <location>
        <begin position="118"/>
        <end position="137"/>
    </location>
</feature>
<dbReference type="AlphaFoldDB" id="A0A5M3WZ50"/>
<keyword evidence="4" id="KW-0808">Transferase</keyword>
<dbReference type="EMBL" id="BLAE01000048">
    <property type="protein sequence ID" value="GES13592.1"/>
    <property type="molecule type" value="Genomic_DNA"/>
</dbReference>
<reference evidence="12 13" key="1">
    <citation type="submission" date="2019-10" db="EMBL/GenBank/DDBJ databases">
        <title>Whole genome shotgun sequence of Acrocarpospora macrocephala NBRC 16266.</title>
        <authorList>
            <person name="Ichikawa N."/>
            <person name="Kimura A."/>
            <person name="Kitahashi Y."/>
            <person name="Komaki H."/>
            <person name="Oguchi A."/>
        </authorList>
    </citation>
    <scope>NUCLEOTIDE SEQUENCE [LARGE SCALE GENOMIC DNA]</scope>
    <source>
        <strain evidence="12 13">NBRC 16266</strain>
    </source>
</reference>
<feature type="transmembrane region" description="Helical" evidence="10">
    <location>
        <begin position="143"/>
        <end position="163"/>
    </location>
</feature>
<evidence type="ECO:0000259" key="11">
    <source>
        <dbReference type="PROSITE" id="PS50109"/>
    </source>
</evidence>
<proteinExistence type="predicted"/>
<evidence type="ECO:0000256" key="3">
    <source>
        <dbReference type="ARBA" id="ARBA00022553"/>
    </source>
</evidence>
<evidence type="ECO:0000313" key="12">
    <source>
        <dbReference type="EMBL" id="GES13592.1"/>
    </source>
</evidence>
<comment type="caution">
    <text evidence="12">The sequence shown here is derived from an EMBL/GenBank/DDBJ whole genome shotgun (WGS) entry which is preliminary data.</text>
</comment>
<keyword evidence="10" id="KW-0472">Membrane</keyword>
<dbReference type="InterPro" id="IPR003594">
    <property type="entry name" value="HATPase_dom"/>
</dbReference>
<evidence type="ECO:0000256" key="9">
    <source>
        <dbReference type="SAM" id="Coils"/>
    </source>
</evidence>
<feature type="coiled-coil region" evidence="9">
    <location>
        <begin position="164"/>
        <end position="198"/>
    </location>
</feature>
<feature type="transmembrane region" description="Helical" evidence="10">
    <location>
        <begin position="65"/>
        <end position="86"/>
    </location>
</feature>
<feature type="domain" description="Histidine kinase" evidence="11">
    <location>
        <begin position="307"/>
        <end position="396"/>
    </location>
</feature>
<dbReference type="SUPFAM" id="SSF55874">
    <property type="entry name" value="ATPase domain of HSP90 chaperone/DNA topoisomerase II/histidine kinase"/>
    <property type="match status" value="1"/>
</dbReference>
<keyword evidence="10" id="KW-1133">Transmembrane helix</keyword>
<dbReference type="GO" id="GO:0005524">
    <property type="term" value="F:ATP binding"/>
    <property type="evidence" value="ECO:0007669"/>
    <property type="project" value="UniProtKB-KW"/>
</dbReference>
<evidence type="ECO:0000256" key="5">
    <source>
        <dbReference type="ARBA" id="ARBA00022741"/>
    </source>
</evidence>
<dbReference type="InterPro" id="IPR005467">
    <property type="entry name" value="His_kinase_dom"/>
</dbReference>
<evidence type="ECO:0000256" key="4">
    <source>
        <dbReference type="ARBA" id="ARBA00022679"/>
    </source>
</evidence>
<dbReference type="InterPro" id="IPR036890">
    <property type="entry name" value="HATPase_C_sf"/>
</dbReference>
<dbReference type="Gene3D" id="1.20.5.1930">
    <property type="match status" value="1"/>
</dbReference>
<evidence type="ECO:0000256" key="6">
    <source>
        <dbReference type="ARBA" id="ARBA00022777"/>
    </source>
</evidence>
<evidence type="ECO:0000256" key="10">
    <source>
        <dbReference type="SAM" id="Phobius"/>
    </source>
</evidence>
<dbReference type="GO" id="GO:0000155">
    <property type="term" value="F:phosphorelay sensor kinase activity"/>
    <property type="evidence" value="ECO:0007669"/>
    <property type="project" value="InterPro"/>
</dbReference>
<keyword evidence="9" id="KW-0175">Coiled coil</keyword>
<organism evidence="12 13">
    <name type="scientific">Acrocarpospora macrocephala</name>
    <dbReference type="NCBI Taxonomy" id="150177"/>
    <lineage>
        <taxon>Bacteria</taxon>
        <taxon>Bacillati</taxon>
        <taxon>Actinomycetota</taxon>
        <taxon>Actinomycetes</taxon>
        <taxon>Streptosporangiales</taxon>
        <taxon>Streptosporangiaceae</taxon>
        <taxon>Acrocarpospora</taxon>
    </lineage>
</organism>
<dbReference type="CDD" id="cd16917">
    <property type="entry name" value="HATPase_UhpB-NarQ-NarX-like"/>
    <property type="match status" value="1"/>
</dbReference>
<keyword evidence="13" id="KW-1185">Reference proteome</keyword>
<keyword evidence="10" id="KW-0812">Transmembrane</keyword>
<dbReference type="PROSITE" id="PS50109">
    <property type="entry name" value="HIS_KIN"/>
    <property type="match status" value="1"/>
</dbReference>
<keyword evidence="8" id="KW-0902">Two-component regulatory system</keyword>
<dbReference type="OrthoDB" id="3288457at2"/>
<keyword evidence="6" id="KW-0418">Kinase</keyword>
<dbReference type="GO" id="GO:0016020">
    <property type="term" value="C:membrane"/>
    <property type="evidence" value="ECO:0007669"/>
    <property type="project" value="InterPro"/>
</dbReference>
<evidence type="ECO:0000313" key="13">
    <source>
        <dbReference type="Proteomes" id="UP000331127"/>
    </source>
</evidence>
<dbReference type="InterPro" id="IPR050482">
    <property type="entry name" value="Sensor_HK_TwoCompSys"/>
</dbReference>
<dbReference type="Pfam" id="PF02518">
    <property type="entry name" value="HATPase_c"/>
    <property type="match status" value="1"/>
</dbReference>
<dbReference type="PANTHER" id="PTHR24421">
    <property type="entry name" value="NITRATE/NITRITE SENSOR PROTEIN NARX-RELATED"/>
    <property type="match status" value="1"/>
</dbReference>
<comment type="catalytic activity">
    <reaction evidence="1">
        <text>ATP + protein L-histidine = ADP + protein N-phospho-L-histidine.</text>
        <dbReference type="EC" id="2.7.13.3"/>
    </reaction>
</comment>
<name>A0A5M3WZ50_9ACTN</name>
<evidence type="ECO:0000256" key="7">
    <source>
        <dbReference type="ARBA" id="ARBA00022840"/>
    </source>
</evidence>
<protein>
    <recommendedName>
        <fullName evidence="2">histidine kinase</fullName>
        <ecNumber evidence="2">2.7.13.3</ecNumber>
    </recommendedName>
</protein>
<dbReference type="Proteomes" id="UP000331127">
    <property type="component" value="Unassembled WGS sequence"/>
</dbReference>
<keyword evidence="3" id="KW-0597">Phosphoprotein</keyword>
<gene>
    <name evidence="12" type="ORF">Amac_071890</name>
</gene>
<accession>A0A5M3WZ50</accession>
<dbReference type="GO" id="GO:0046983">
    <property type="term" value="F:protein dimerization activity"/>
    <property type="evidence" value="ECO:0007669"/>
    <property type="project" value="InterPro"/>
</dbReference>
<evidence type="ECO:0000256" key="2">
    <source>
        <dbReference type="ARBA" id="ARBA00012438"/>
    </source>
</evidence>
<dbReference type="InterPro" id="IPR011712">
    <property type="entry name" value="Sig_transdc_His_kin_sub3_dim/P"/>
</dbReference>
<dbReference type="EC" id="2.7.13.3" evidence="2"/>
<dbReference type="RefSeq" id="WP_155358837.1">
    <property type="nucleotide sequence ID" value="NZ_BAAAHL010000081.1"/>
</dbReference>
<keyword evidence="7" id="KW-0067">ATP-binding</keyword>